<feature type="non-terminal residue" evidence="5">
    <location>
        <position position="103"/>
    </location>
</feature>
<dbReference type="EMBL" id="SHBE01000017">
    <property type="protein sequence ID" value="RZO25425.1"/>
    <property type="molecule type" value="Genomic_DNA"/>
</dbReference>
<evidence type="ECO:0000313" key="6">
    <source>
        <dbReference type="Proteomes" id="UP000315825"/>
    </source>
</evidence>
<dbReference type="EC" id="2.7.7.23" evidence="5"/>
<evidence type="ECO:0000256" key="1">
    <source>
        <dbReference type="ARBA" id="ARBA00022679"/>
    </source>
</evidence>
<dbReference type="PANTHER" id="PTHR43584">
    <property type="entry name" value="NUCLEOTIDYL TRANSFERASE"/>
    <property type="match status" value="1"/>
</dbReference>
<organism evidence="5 6">
    <name type="scientific">SAR86 cluster bacterium</name>
    <dbReference type="NCBI Taxonomy" id="2030880"/>
    <lineage>
        <taxon>Bacteria</taxon>
        <taxon>Pseudomonadati</taxon>
        <taxon>Pseudomonadota</taxon>
        <taxon>Gammaproteobacteria</taxon>
        <taxon>SAR86 cluster</taxon>
    </lineage>
</organism>
<keyword evidence="2 5" id="KW-0548">Nucleotidyltransferase</keyword>
<dbReference type="GO" id="GO:0003977">
    <property type="term" value="F:UDP-N-acetylglucosamine diphosphorylase activity"/>
    <property type="evidence" value="ECO:0007669"/>
    <property type="project" value="UniProtKB-EC"/>
</dbReference>
<dbReference type="InterPro" id="IPR025877">
    <property type="entry name" value="MobA-like_NTP_Trfase"/>
</dbReference>
<dbReference type="InterPro" id="IPR029044">
    <property type="entry name" value="Nucleotide-diphossugar_trans"/>
</dbReference>
<dbReference type="EC" id="2.3.1.157" evidence="5"/>
<evidence type="ECO:0000256" key="2">
    <source>
        <dbReference type="ARBA" id="ARBA00022695"/>
    </source>
</evidence>
<keyword evidence="5" id="KW-0012">Acyltransferase</keyword>
<dbReference type="GO" id="GO:0019134">
    <property type="term" value="F:glucosamine-1-phosphate N-acetyltransferase activity"/>
    <property type="evidence" value="ECO:0007669"/>
    <property type="project" value="UniProtKB-EC"/>
</dbReference>
<keyword evidence="1 5" id="KW-0808">Transferase</keyword>
<dbReference type="AlphaFoldDB" id="A0A520MW36"/>
<reference evidence="5 6" key="1">
    <citation type="submission" date="2019-02" db="EMBL/GenBank/DDBJ databases">
        <title>Prokaryotic population dynamics and viral predation in marine succession experiment using metagenomics: the confinement effect.</title>
        <authorList>
            <person name="Haro-Moreno J.M."/>
            <person name="Rodriguez-Valera F."/>
            <person name="Lopez-Perez M."/>
        </authorList>
    </citation>
    <scope>NUCLEOTIDE SEQUENCE [LARGE SCALE GENOMIC DNA]</scope>
    <source>
        <strain evidence="5">MED-G159</strain>
    </source>
</reference>
<protein>
    <submittedName>
        <fullName evidence="5">Bifunctional N-acetylglucosamine-1-phosphate uridyltransferase/glucosamine-1-phosphate acetyltransferase</fullName>
        <ecNumber evidence="5">2.3.1.157</ecNumber>
        <ecNumber evidence="5">2.7.7.23</ecNumber>
    </submittedName>
</protein>
<name>A0A520MW36_9GAMM</name>
<dbReference type="PANTHER" id="PTHR43584:SF8">
    <property type="entry name" value="N-ACETYLMURAMATE ALPHA-1-PHOSPHATE URIDYLYLTRANSFERASE"/>
    <property type="match status" value="1"/>
</dbReference>
<dbReference type="InterPro" id="IPR050065">
    <property type="entry name" value="GlmU-like"/>
</dbReference>
<dbReference type="SUPFAM" id="SSF53448">
    <property type="entry name" value="Nucleotide-diphospho-sugar transferases"/>
    <property type="match status" value="1"/>
</dbReference>
<dbReference type="Gene3D" id="3.90.550.10">
    <property type="entry name" value="Spore Coat Polysaccharide Biosynthesis Protein SpsA, Chain A"/>
    <property type="match status" value="1"/>
</dbReference>
<dbReference type="Pfam" id="PF12804">
    <property type="entry name" value="NTP_transf_3"/>
    <property type="match status" value="1"/>
</dbReference>
<sequence>MSLSIVLLAAGEGKRMKTNLPKPLVMLGSDPLVQHSLDTIKKMKPDKTILVTGYKKDEVKKYVLENNAGDFIFCEQKERLGTGHAVKQASPYLPDKGKTLVLY</sequence>
<accession>A0A520MW36</accession>
<feature type="domain" description="MobA-like NTP transferase" evidence="4">
    <location>
        <begin position="6"/>
        <end position="102"/>
    </location>
</feature>
<evidence type="ECO:0000259" key="4">
    <source>
        <dbReference type="Pfam" id="PF12804"/>
    </source>
</evidence>
<proteinExistence type="predicted"/>
<keyword evidence="3" id="KW-0460">Magnesium</keyword>
<evidence type="ECO:0000313" key="5">
    <source>
        <dbReference type="EMBL" id="RZO25425.1"/>
    </source>
</evidence>
<dbReference type="Proteomes" id="UP000315825">
    <property type="component" value="Unassembled WGS sequence"/>
</dbReference>
<gene>
    <name evidence="5" type="primary">glmU</name>
    <name evidence="5" type="ORF">EVA92_05000</name>
</gene>
<comment type="caution">
    <text evidence="5">The sequence shown here is derived from an EMBL/GenBank/DDBJ whole genome shotgun (WGS) entry which is preliminary data.</text>
</comment>
<evidence type="ECO:0000256" key="3">
    <source>
        <dbReference type="ARBA" id="ARBA00022842"/>
    </source>
</evidence>